<feature type="region of interest" description="Disordered" evidence="4">
    <location>
        <begin position="712"/>
        <end position="743"/>
    </location>
</feature>
<feature type="binding site" evidence="2">
    <location>
        <begin position="363"/>
        <end position="370"/>
    </location>
    <ligand>
        <name>ATP</name>
        <dbReference type="ChEBI" id="CHEBI:30616"/>
    </ligand>
</feature>
<dbReference type="InterPro" id="IPR027417">
    <property type="entry name" value="P-loop_NTPase"/>
</dbReference>
<proteinExistence type="inferred from homology"/>
<dbReference type="AlphaFoldDB" id="A0AAD3S7A9"/>
<gene>
    <name evidence="6" type="ORF">Nepgr_007682</name>
</gene>
<dbReference type="InterPro" id="IPR036961">
    <property type="entry name" value="Kinesin_motor_dom_sf"/>
</dbReference>
<reference evidence="6" key="1">
    <citation type="submission" date="2023-05" db="EMBL/GenBank/DDBJ databases">
        <title>Nepenthes gracilis genome sequencing.</title>
        <authorList>
            <person name="Fukushima K."/>
        </authorList>
    </citation>
    <scope>NUCLEOTIDE SEQUENCE</scope>
    <source>
        <strain evidence="6">SING2019-196</strain>
    </source>
</reference>
<dbReference type="PANTHER" id="PTHR47972">
    <property type="entry name" value="KINESIN-LIKE PROTEIN KLP-3"/>
    <property type="match status" value="1"/>
</dbReference>
<feature type="domain" description="Kinesin motor" evidence="5">
    <location>
        <begin position="279"/>
        <end position="594"/>
    </location>
</feature>
<evidence type="ECO:0000313" key="6">
    <source>
        <dbReference type="EMBL" id="GMH05842.1"/>
    </source>
</evidence>
<keyword evidence="2" id="KW-0067">ATP-binding</keyword>
<dbReference type="PRINTS" id="PR00380">
    <property type="entry name" value="KINESINHEAVY"/>
</dbReference>
<dbReference type="SMART" id="SM00129">
    <property type="entry name" value="KISc"/>
    <property type="match status" value="1"/>
</dbReference>
<dbReference type="GO" id="GO:0007018">
    <property type="term" value="P:microtubule-based movement"/>
    <property type="evidence" value="ECO:0007669"/>
    <property type="project" value="InterPro"/>
</dbReference>
<dbReference type="GO" id="GO:0008017">
    <property type="term" value="F:microtubule binding"/>
    <property type="evidence" value="ECO:0007669"/>
    <property type="project" value="InterPro"/>
</dbReference>
<accession>A0AAD3S7A9</accession>
<dbReference type="GO" id="GO:0003777">
    <property type="term" value="F:microtubule motor activity"/>
    <property type="evidence" value="ECO:0007669"/>
    <property type="project" value="InterPro"/>
</dbReference>
<dbReference type="GO" id="GO:0015630">
    <property type="term" value="C:microtubule cytoskeleton"/>
    <property type="evidence" value="ECO:0007669"/>
    <property type="project" value="TreeGrafter"/>
</dbReference>
<feature type="region of interest" description="Disordered" evidence="4">
    <location>
        <begin position="901"/>
        <end position="925"/>
    </location>
</feature>
<name>A0AAD3S7A9_NEPGR</name>
<dbReference type="FunFam" id="3.40.850.10:FF:000086">
    <property type="entry name" value="kinesin-like protein KIN-14F"/>
    <property type="match status" value="1"/>
</dbReference>
<feature type="compositionally biased region" description="Low complexity" evidence="4">
    <location>
        <begin position="714"/>
        <end position="728"/>
    </location>
</feature>
<feature type="compositionally biased region" description="Basic and acidic residues" evidence="4">
    <location>
        <begin position="861"/>
        <end position="873"/>
    </location>
</feature>
<organism evidence="6 7">
    <name type="scientific">Nepenthes gracilis</name>
    <name type="common">Slender pitcher plant</name>
    <dbReference type="NCBI Taxonomy" id="150966"/>
    <lineage>
        <taxon>Eukaryota</taxon>
        <taxon>Viridiplantae</taxon>
        <taxon>Streptophyta</taxon>
        <taxon>Embryophyta</taxon>
        <taxon>Tracheophyta</taxon>
        <taxon>Spermatophyta</taxon>
        <taxon>Magnoliopsida</taxon>
        <taxon>eudicotyledons</taxon>
        <taxon>Gunneridae</taxon>
        <taxon>Pentapetalae</taxon>
        <taxon>Caryophyllales</taxon>
        <taxon>Nepenthaceae</taxon>
        <taxon>Nepenthes</taxon>
    </lineage>
</organism>
<feature type="region of interest" description="Disordered" evidence="4">
    <location>
        <begin position="825"/>
        <end position="878"/>
    </location>
</feature>
<dbReference type="Pfam" id="PF00225">
    <property type="entry name" value="Kinesin"/>
    <property type="match status" value="1"/>
</dbReference>
<keyword evidence="3" id="KW-0175">Coiled coil</keyword>
<dbReference type="Proteomes" id="UP001279734">
    <property type="component" value="Unassembled WGS sequence"/>
</dbReference>
<dbReference type="PANTHER" id="PTHR47972:SF28">
    <property type="entry name" value="KINESIN-LIKE PROTEIN KLP-3"/>
    <property type="match status" value="1"/>
</dbReference>
<comment type="caution">
    <text evidence="6">The sequence shown here is derived from an EMBL/GenBank/DDBJ whole genome shotgun (WGS) entry which is preliminary data.</text>
</comment>
<evidence type="ECO:0000256" key="1">
    <source>
        <dbReference type="ARBA" id="ARBA00023175"/>
    </source>
</evidence>
<protein>
    <recommendedName>
        <fullName evidence="5">Kinesin motor domain-containing protein</fullName>
    </recommendedName>
</protein>
<sequence>MGGSSSKVVDCILCLKGYYEWKQAGGIGVWRYGGTVKITSFHKEESSSSSICSENTCESPDDYESLQYEQLSEFLYLSITVANEESKAAKALSLLFDRFGLHILQAYLTERNGIADFPLNAMVIDTVIRKVVKDFSSLLVSQGIQLGLILKKILKNMSLSKEDFLEAISQYLSQQTASACGDSLEFCFCGGKREIIQPIGSLTTKYTGLMDSQQKQIAELKSFFQATKIQVKKAQSDWEKEVRKLENHIKGLEVASSSYHKVLEENRLLYNQVQDLKGTIRVYCRVRPFLSGQCDQKSTVDYIGENGDIMIVNPYKRVREARRIYSFNKVFGTNVTQREIYADTQSLIRSVLDGYNVCIFAYGQTGSGKTYTMSGPDLTAEETWGVNYRALRDLFQISKSREDIIEYEIVVQMIEIYNEQVRDLNNSQLNGLNVPDASSVPVNCTQDVLDLMRIGQKSRAVGATALNERSSRSHSILTVHVRGKQLQCGTILRGCLHLVDLAGSERVDKSEAVGERLREAQHINKSLSALGDVISALAQKSAHIPYRNSKLTQVLQDSLGGQAKTLMFVHINPEVDAIGETISTLKFSERVGSVDLGVAKSNKETTEIRDLKEEISNLKLSLEKKEAELEHLKNSNITLESQKARAVSPLRMPRLGFGATASTKLEVVQPHIVDRSSEARSCSSSKQRSGNLPALTDKETMLKMPPIVDKRLQSSRTLRSPSPPVRSLSTDRGAFTRSRLKPDMTEEPIRKIQFPARASVNRSAVIVPIIPSVDNNSKGNSCPPAPVLQDKISDVVSNIQRANSKKVHPDQEDEPLKQVLSVRQGALRKSKHESKVKSKNRLPFRVQKSDVTSTELSDMDVGGKAEAPRKSDFSDPANMQGFVVDLPIHSNSKLKNLQQNFSRSSQNLEPRGQMQTAESLFGWEA</sequence>
<keyword evidence="1 2" id="KW-0505">Motor protein</keyword>
<comment type="similarity">
    <text evidence="2">Belongs to the TRAFAC class myosin-kinesin ATPase superfamily. Kinesin family.</text>
</comment>
<feature type="compositionally biased region" description="Polar residues" evidence="4">
    <location>
        <begin position="901"/>
        <end position="918"/>
    </location>
</feature>
<feature type="coiled-coil region" evidence="3">
    <location>
        <begin position="601"/>
        <end position="642"/>
    </location>
</feature>
<evidence type="ECO:0000256" key="2">
    <source>
        <dbReference type="PROSITE-ProRule" id="PRU00283"/>
    </source>
</evidence>
<dbReference type="InterPro" id="IPR001752">
    <property type="entry name" value="Kinesin_motor_dom"/>
</dbReference>
<dbReference type="PROSITE" id="PS50067">
    <property type="entry name" value="KINESIN_MOTOR_2"/>
    <property type="match status" value="1"/>
</dbReference>
<evidence type="ECO:0000259" key="5">
    <source>
        <dbReference type="PROSITE" id="PS50067"/>
    </source>
</evidence>
<feature type="compositionally biased region" description="Basic residues" evidence="4">
    <location>
        <begin position="826"/>
        <end position="842"/>
    </location>
</feature>
<evidence type="ECO:0000256" key="4">
    <source>
        <dbReference type="SAM" id="MobiDB-lite"/>
    </source>
</evidence>
<dbReference type="SUPFAM" id="SSF52540">
    <property type="entry name" value="P-loop containing nucleoside triphosphate hydrolases"/>
    <property type="match status" value="1"/>
</dbReference>
<dbReference type="GO" id="GO:0005524">
    <property type="term" value="F:ATP binding"/>
    <property type="evidence" value="ECO:0007669"/>
    <property type="project" value="UniProtKB-UniRule"/>
</dbReference>
<feature type="compositionally biased region" description="Low complexity" evidence="4">
    <location>
        <begin position="679"/>
        <end position="689"/>
    </location>
</feature>
<keyword evidence="2" id="KW-0547">Nucleotide-binding</keyword>
<dbReference type="EMBL" id="BSYO01000006">
    <property type="protein sequence ID" value="GMH05842.1"/>
    <property type="molecule type" value="Genomic_DNA"/>
</dbReference>
<evidence type="ECO:0000256" key="3">
    <source>
        <dbReference type="SAM" id="Coils"/>
    </source>
</evidence>
<dbReference type="Gene3D" id="3.40.850.10">
    <property type="entry name" value="Kinesin motor domain"/>
    <property type="match status" value="1"/>
</dbReference>
<feature type="region of interest" description="Disordered" evidence="4">
    <location>
        <begin position="676"/>
        <end position="699"/>
    </location>
</feature>
<keyword evidence="7" id="KW-1185">Reference proteome</keyword>
<evidence type="ECO:0000313" key="7">
    <source>
        <dbReference type="Proteomes" id="UP001279734"/>
    </source>
</evidence>
<dbReference type="InterPro" id="IPR027640">
    <property type="entry name" value="Kinesin-like_fam"/>
</dbReference>